<reference evidence="1" key="1">
    <citation type="submission" date="2021-02" db="EMBL/GenBank/DDBJ databases">
        <authorList>
            <person name="Dougan E. K."/>
            <person name="Rhodes N."/>
            <person name="Thang M."/>
            <person name="Chan C."/>
        </authorList>
    </citation>
    <scope>NUCLEOTIDE SEQUENCE</scope>
</reference>
<gene>
    <name evidence="1" type="ORF">SNAT2548_LOCUS27454</name>
</gene>
<dbReference type="EMBL" id="CAJNDS010002470">
    <property type="protein sequence ID" value="CAE7489596.1"/>
    <property type="molecule type" value="Genomic_DNA"/>
</dbReference>
<accession>A0A812STG2</accession>
<comment type="caution">
    <text evidence="1">The sequence shown here is derived from an EMBL/GenBank/DDBJ whole genome shotgun (WGS) entry which is preliminary data.</text>
</comment>
<keyword evidence="2" id="KW-1185">Reference proteome</keyword>
<name>A0A812STG2_9DINO</name>
<proteinExistence type="predicted"/>
<dbReference type="AlphaFoldDB" id="A0A812STG2"/>
<dbReference type="Proteomes" id="UP000604046">
    <property type="component" value="Unassembled WGS sequence"/>
</dbReference>
<sequence length="92" mass="10864">MNNPRIPFPLHEPTLQRFWQGSAVDDVPYSKYWKRRRLLPQHFVPLFPGPVLLLLKILRITETFKNSEGEQVTAPRKHIYGRGCVRRQSILL</sequence>
<organism evidence="1 2">
    <name type="scientific">Symbiodinium natans</name>
    <dbReference type="NCBI Taxonomy" id="878477"/>
    <lineage>
        <taxon>Eukaryota</taxon>
        <taxon>Sar</taxon>
        <taxon>Alveolata</taxon>
        <taxon>Dinophyceae</taxon>
        <taxon>Suessiales</taxon>
        <taxon>Symbiodiniaceae</taxon>
        <taxon>Symbiodinium</taxon>
    </lineage>
</organism>
<protein>
    <submittedName>
        <fullName evidence="1">Uncharacterized protein</fullName>
    </submittedName>
</protein>
<evidence type="ECO:0000313" key="2">
    <source>
        <dbReference type="Proteomes" id="UP000604046"/>
    </source>
</evidence>
<evidence type="ECO:0000313" key="1">
    <source>
        <dbReference type="EMBL" id="CAE7489596.1"/>
    </source>
</evidence>